<evidence type="ECO:0000313" key="4">
    <source>
        <dbReference type="Proteomes" id="UP000093044"/>
    </source>
</evidence>
<dbReference type="SUPFAM" id="SSF159133">
    <property type="entry name" value="EutN/CcmL-like"/>
    <property type="match status" value="1"/>
</dbReference>
<evidence type="ECO:0000256" key="1">
    <source>
        <dbReference type="ARBA" id="ARBA00024322"/>
    </source>
</evidence>
<dbReference type="OrthoDB" id="196195at2"/>
<evidence type="ECO:0000256" key="2">
    <source>
        <dbReference type="ARBA" id="ARBA00024446"/>
    </source>
</evidence>
<dbReference type="PANTHER" id="PTHR36539:SF1">
    <property type="entry name" value="BACTERIAL MICROCOMPARTMENT SHELL VERTEX PROTEIN EUTN"/>
    <property type="match status" value="1"/>
</dbReference>
<organism evidence="3 4">
    <name type="scientific">Cloacibacillus porcorum</name>
    <dbReference type="NCBI Taxonomy" id="1197717"/>
    <lineage>
        <taxon>Bacteria</taxon>
        <taxon>Thermotogati</taxon>
        <taxon>Synergistota</taxon>
        <taxon>Synergistia</taxon>
        <taxon>Synergistales</taxon>
        <taxon>Synergistaceae</taxon>
        <taxon>Cloacibacillus</taxon>
    </lineage>
</organism>
<keyword evidence="2" id="KW-1283">Bacterial microcompartment</keyword>
<dbReference type="PROSITE" id="PS51932">
    <property type="entry name" value="BMV"/>
    <property type="match status" value="1"/>
</dbReference>
<dbReference type="RefSeq" id="WP_066745020.1">
    <property type="nucleotide sequence ID" value="NZ_CP016757.1"/>
</dbReference>
<dbReference type="CDD" id="cd01614">
    <property type="entry name" value="EutN_CcmL"/>
    <property type="match status" value="1"/>
</dbReference>
<dbReference type="Gene3D" id="2.40.50.220">
    <property type="entry name" value="EutN/Ccml"/>
    <property type="match status" value="1"/>
</dbReference>
<dbReference type="STRING" id="1197717.BED41_08960"/>
<dbReference type="AlphaFoldDB" id="A0A1B2I5D7"/>
<name>A0A1B2I5D7_9BACT</name>
<evidence type="ECO:0000313" key="3">
    <source>
        <dbReference type="EMBL" id="ANZ45189.1"/>
    </source>
</evidence>
<dbReference type="EMBL" id="CP016757">
    <property type="protein sequence ID" value="ANZ45189.1"/>
    <property type="molecule type" value="Genomic_DNA"/>
</dbReference>
<keyword evidence="4" id="KW-1185">Reference proteome</keyword>
<dbReference type="PANTHER" id="PTHR36539">
    <property type="entry name" value="ETHANOLAMINE UTILIZATION PROTEIN EUTN"/>
    <property type="match status" value="1"/>
</dbReference>
<dbReference type="Pfam" id="PF03319">
    <property type="entry name" value="EutN_CcmL"/>
    <property type="match status" value="1"/>
</dbReference>
<dbReference type="GeneID" id="83057977"/>
<gene>
    <name evidence="3" type="ORF">BED41_08960</name>
</gene>
<dbReference type="InterPro" id="IPR036677">
    <property type="entry name" value="EutN_CcmL_sf"/>
</dbReference>
<accession>A0A1B2I5D7</accession>
<protein>
    <submittedName>
        <fullName evidence="3">Ethanolamine utilization protein EutN</fullName>
    </submittedName>
</protein>
<dbReference type="InterPro" id="IPR004992">
    <property type="entry name" value="EutN_CcmL"/>
</dbReference>
<dbReference type="Proteomes" id="UP000093044">
    <property type="component" value="Chromosome"/>
</dbReference>
<sequence>MYLARVIGTVVSTSKNAALIGMKLLIVERVNEYLEREGKCEVAVDSVGAGTGELVLVLEGSSARRVFSESAPVDKAIVGIVDTVEVG</sequence>
<dbReference type="GO" id="GO:0031469">
    <property type="term" value="C:bacterial microcompartment"/>
    <property type="evidence" value="ECO:0007669"/>
    <property type="project" value="UniProtKB-SubCell"/>
</dbReference>
<comment type="subcellular location">
    <subcellularLocation>
        <location evidence="1">Bacterial microcompartment</location>
    </subcellularLocation>
</comment>
<reference evidence="3" key="1">
    <citation type="submission" date="2016-08" db="EMBL/GenBank/DDBJ databases">
        <title>Complete genome of Cloacibacillus porcorum.</title>
        <authorList>
            <person name="Looft T."/>
            <person name="Bayles D.O."/>
            <person name="Alt D.P."/>
        </authorList>
    </citation>
    <scope>NUCLEOTIDE SEQUENCE [LARGE SCALE GENOMIC DNA]</scope>
    <source>
        <strain evidence="3">CL-84</strain>
    </source>
</reference>
<dbReference type="KEGG" id="cpor:BED41_08960"/>
<proteinExistence type="predicted"/>